<feature type="signal peptide" evidence="1">
    <location>
        <begin position="1"/>
        <end position="25"/>
    </location>
</feature>
<reference evidence="2" key="1">
    <citation type="submission" date="2021-02" db="EMBL/GenBank/DDBJ databases">
        <title>Fulvivirga sp. S481 isolated from sea water.</title>
        <authorList>
            <person name="Bae S.S."/>
            <person name="Baek K."/>
        </authorList>
    </citation>
    <scope>NUCLEOTIDE SEQUENCE</scope>
    <source>
        <strain evidence="2">S481</strain>
    </source>
</reference>
<evidence type="ECO:0000313" key="2">
    <source>
        <dbReference type="EMBL" id="QSE96878.1"/>
    </source>
</evidence>
<dbReference type="PANTHER" id="PTHR36842">
    <property type="entry name" value="PROTEIN TOLB HOMOLOG"/>
    <property type="match status" value="1"/>
</dbReference>
<name>A0A974WG00_9BACT</name>
<dbReference type="SUPFAM" id="SSF82171">
    <property type="entry name" value="DPP6 N-terminal domain-like"/>
    <property type="match status" value="1"/>
</dbReference>
<sequence length="1005" mass="114714">MHFKSAQLAILSLAFFLFTSVNISAQDVMDTNPASTKWKQIKTDGFKVIYPEGFESKANEVATILETIREPAAKTMGDKLPKRIPIILQTNNSISNGFVTLGPRRSEFFTMPPQDYNFIGSNKWLPLLAVHEYRHIAQFNRSKSGVNKLFYYLFGENTQAAAAVVSAPRWFWEGDAVLIETAMTQSGRGRIPSWNRVFRTNLLEGKRFNYNKQHLQSFRDFVPDHYRLGYYMNAHIRNRTGDADIFNKVSKSAFSLPFVPFTFSNSLNKHTDSFLVNNYESMMDDMYGVWSEQIADLQPTEHHEVSQRERNIYTDYATPQYLEDGTIVAFKSGLNDIGQIVRLDKEGNELDRVVTGVMNTTGMLSAVQYKVYWNEYEFHPRWGAKTYSVIKSYDFASKELNRVTKKTRYSGVSVSPDGYQLVTTLNTESGENYLVVLDAMSGNEVKRFDLDPAAEYGMATWSADGNSIVSLKITDGGKSVIKVNVKSGLATTLIEEGAENIGNPVLKDNYLVYSSPYNGIDNLYAMDINTNEKFQITRSKYGAYSPDLTDNSIVYSNHSLYGLNTVEMEFNPSLWTPIDQATDRNIDISSSYVEQENNEHIMDEVPDKEHTSKKYSKMGHMFNLHSWGPFLNTDANTLKAGLFSRDVLSTTRASVGYTYDAVDGTGFTSANISYQGWFPVIDLQYDFGTRRTSTYEWEEKTTNVGLSIPLNLTNNKFFESLTFSNSIGIREISNFERRSGTLGGRDRFFNVQLVDENDVPLDTIRVYQVDTRELDNGEMIFNTFTVRYSNFLKRSPRNFESLWGQSFVFEQKNAISGDFTGSLTGVRAVLYFPSPINWFDRNLFKTHSLNFRLGYQKRNVDADINLYSFQNVIFKPRGYSYPNEEVFRTVMTNYEFPLLYPDLALGPVLNIKRIRLNTFFDFGEDNVIEYLYTAEPFNNFQPNDLIDSGSVSSQYISYGTELTFDINLMRFPLDLEVGVRWVTTESNVWNEGGSSIEIIFAGVNF</sequence>
<evidence type="ECO:0000313" key="3">
    <source>
        <dbReference type="Proteomes" id="UP000662783"/>
    </source>
</evidence>
<protein>
    <submittedName>
        <fullName evidence="2">Uncharacterized protein</fullName>
    </submittedName>
</protein>
<dbReference type="KEGG" id="fuv:JR347_14950"/>
<dbReference type="Proteomes" id="UP000662783">
    <property type="component" value="Chromosome"/>
</dbReference>
<keyword evidence="3" id="KW-1185">Reference proteome</keyword>
<dbReference type="RefSeq" id="WP_205721392.1">
    <property type="nucleotide sequence ID" value="NZ_CP070608.1"/>
</dbReference>
<organism evidence="2 3">
    <name type="scientific">Fulvivirga lutea</name>
    <dbReference type="NCBI Taxonomy" id="2810512"/>
    <lineage>
        <taxon>Bacteria</taxon>
        <taxon>Pseudomonadati</taxon>
        <taxon>Bacteroidota</taxon>
        <taxon>Cytophagia</taxon>
        <taxon>Cytophagales</taxon>
        <taxon>Fulvivirgaceae</taxon>
        <taxon>Fulvivirga</taxon>
    </lineage>
</organism>
<gene>
    <name evidence="2" type="ORF">JR347_14950</name>
</gene>
<keyword evidence="1" id="KW-0732">Signal</keyword>
<dbReference type="InterPro" id="IPR011042">
    <property type="entry name" value="6-blade_b-propeller_TolB-like"/>
</dbReference>
<accession>A0A974WG00</accession>
<dbReference type="PANTHER" id="PTHR36842:SF1">
    <property type="entry name" value="PROTEIN TOLB"/>
    <property type="match status" value="1"/>
</dbReference>
<feature type="chain" id="PRO_5037032955" evidence="1">
    <location>
        <begin position="26"/>
        <end position="1005"/>
    </location>
</feature>
<dbReference type="EMBL" id="CP070608">
    <property type="protein sequence ID" value="QSE96878.1"/>
    <property type="molecule type" value="Genomic_DNA"/>
</dbReference>
<dbReference type="AlphaFoldDB" id="A0A974WG00"/>
<proteinExistence type="predicted"/>
<evidence type="ECO:0000256" key="1">
    <source>
        <dbReference type="SAM" id="SignalP"/>
    </source>
</evidence>
<dbReference type="Gene3D" id="2.120.10.30">
    <property type="entry name" value="TolB, C-terminal domain"/>
    <property type="match status" value="1"/>
</dbReference>